<dbReference type="InterPro" id="IPR013320">
    <property type="entry name" value="ConA-like_dom_sf"/>
</dbReference>
<keyword evidence="1" id="KW-0732">Signal</keyword>
<dbReference type="AlphaFoldDB" id="A0A382CG00"/>
<dbReference type="Pfam" id="PF13385">
    <property type="entry name" value="Laminin_G_3"/>
    <property type="match status" value="2"/>
</dbReference>
<evidence type="ECO:0000256" key="2">
    <source>
        <dbReference type="ARBA" id="ARBA00023157"/>
    </source>
</evidence>
<organism evidence="4">
    <name type="scientific">marine metagenome</name>
    <dbReference type="NCBI Taxonomy" id="408172"/>
    <lineage>
        <taxon>unclassified sequences</taxon>
        <taxon>metagenomes</taxon>
        <taxon>ecological metagenomes</taxon>
    </lineage>
</organism>
<evidence type="ECO:0000256" key="1">
    <source>
        <dbReference type="ARBA" id="ARBA00022729"/>
    </source>
</evidence>
<dbReference type="SUPFAM" id="SSF49899">
    <property type="entry name" value="Concanavalin A-like lectins/glucanases"/>
    <property type="match status" value="3"/>
</dbReference>
<feature type="non-terminal residue" evidence="4">
    <location>
        <position position="649"/>
    </location>
</feature>
<dbReference type="InterPro" id="IPR006558">
    <property type="entry name" value="LamG-like"/>
</dbReference>
<name>A0A382CG00_9ZZZZ</name>
<feature type="domain" description="LamG-like jellyroll fold" evidence="3">
    <location>
        <begin position="132"/>
        <end position="275"/>
    </location>
</feature>
<protein>
    <recommendedName>
        <fullName evidence="3">LamG-like jellyroll fold domain-containing protein</fullName>
    </recommendedName>
</protein>
<dbReference type="Gene3D" id="2.60.120.200">
    <property type="match status" value="3"/>
</dbReference>
<sequence>AVDVSRSGDIVTISHTPDDGLAAEANTAIVSFKESNGNERSSEWSFDVKATKPADATGLASGLIAHWPLDEIQDDETTPDVVGGYDMDMTNIDDSNVVEGKYGNAISFSNADQTLLWRKNEEGDDLPANQHDSFTVSFWSKVNGTGQNDLRLFSESNTQGNNTPLFNIGTRNNGSDGTIDIYIRGIGGGPTVGHIFSTAEPFDDEWHHVVFVQDNLARSIYVDGVLDDLEIGPKAEGDSNVDATTIGGILRGSASHWVTGLMDDVAIWKRALSAAEVASLTSDGIPTPAGITWDFNDGLPEGSEVAGNAEHSEDEGVDDSGALVLTRNEASQTGGWLSPEIGTVSAFTIDFDIYIADGTTTQADGISMAISDDLEPVQAFGEEGIGTKLIVCFDNWDNGGGEAPAIDIFWGGVLIAREAMGAQGASTLDTDGWWPVHIELTSGGDLTLLYNDELIHDGVNIEDFAPIENARVAFGGRTGGANANQFIDNFRIILDAGSGGPISGLIAHFPLDSDGDSSDGNFTASTVTDVEFGADGATSNTGTSATFNGTSSIIQHDWSADLNPEESFTLALWARSDGGAGAWHSPVTSRNDLNPDSQGYLIYDNQPSGVWTFWSGNGTVDGNWQILNGPEVTLGEWEHIAITYDNELE</sequence>
<accession>A0A382CG00</accession>
<dbReference type="SMART" id="SM00560">
    <property type="entry name" value="LamGL"/>
    <property type="match status" value="1"/>
</dbReference>
<reference evidence="4" key="1">
    <citation type="submission" date="2018-05" db="EMBL/GenBank/DDBJ databases">
        <authorList>
            <person name="Lanie J.A."/>
            <person name="Ng W.-L."/>
            <person name="Kazmierczak K.M."/>
            <person name="Andrzejewski T.M."/>
            <person name="Davidsen T.M."/>
            <person name="Wayne K.J."/>
            <person name="Tettelin H."/>
            <person name="Glass J.I."/>
            <person name="Rusch D."/>
            <person name="Podicherti R."/>
            <person name="Tsui H.-C.T."/>
            <person name="Winkler M.E."/>
        </authorList>
    </citation>
    <scope>NUCLEOTIDE SEQUENCE</scope>
</reference>
<feature type="non-terminal residue" evidence="4">
    <location>
        <position position="1"/>
    </location>
</feature>
<keyword evidence="2" id="KW-1015">Disulfide bond</keyword>
<proteinExistence type="predicted"/>
<dbReference type="EMBL" id="UINC01034333">
    <property type="protein sequence ID" value="SVB25015.1"/>
    <property type="molecule type" value="Genomic_DNA"/>
</dbReference>
<gene>
    <name evidence="4" type="ORF">METZ01_LOCUS177869</name>
</gene>
<evidence type="ECO:0000313" key="4">
    <source>
        <dbReference type="EMBL" id="SVB25015.1"/>
    </source>
</evidence>
<evidence type="ECO:0000259" key="3">
    <source>
        <dbReference type="SMART" id="SM00560"/>
    </source>
</evidence>